<dbReference type="InterPro" id="IPR001254">
    <property type="entry name" value="Trypsin_dom"/>
</dbReference>
<accession>A0A1B6MFC1</accession>
<dbReference type="CDD" id="cd00041">
    <property type="entry name" value="CUB"/>
    <property type="match status" value="1"/>
</dbReference>
<dbReference type="AlphaFoldDB" id="A0A1B6MFC1"/>
<evidence type="ECO:0008006" key="6">
    <source>
        <dbReference type="Google" id="ProtNLM"/>
    </source>
</evidence>
<dbReference type="FunFam" id="2.40.10.10:FF:000068">
    <property type="entry name" value="transmembrane protease serine 2"/>
    <property type="match status" value="1"/>
</dbReference>
<dbReference type="InterPro" id="IPR043504">
    <property type="entry name" value="Peptidase_S1_PA_chymotrypsin"/>
</dbReference>
<evidence type="ECO:0000313" key="5">
    <source>
        <dbReference type="EMBL" id="JAT34589.1"/>
    </source>
</evidence>
<dbReference type="SMART" id="SM00020">
    <property type="entry name" value="Tryp_SPc"/>
    <property type="match status" value="1"/>
</dbReference>
<dbReference type="SMART" id="SM00042">
    <property type="entry name" value="CUB"/>
    <property type="match status" value="1"/>
</dbReference>
<evidence type="ECO:0000259" key="3">
    <source>
        <dbReference type="PROSITE" id="PS01180"/>
    </source>
</evidence>
<dbReference type="Gene3D" id="2.40.10.10">
    <property type="entry name" value="Trypsin-like serine proteases"/>
    <property type="match status" value="1"/>
</dbReference>
<dbReference type="EMBL" id="GEBQ01005388">
    <property type="protein sequence ID" value="JAT34589.1"/>
    <property type="molecule type" value="Transcribed_RNA"/>
</dbReference>
<dbReference type="Pfam" id="PF00089">
    <property type="entry name" value="Trypsin"/>
    <property type="match status" value="1"/>
</dbReference>
<dbReference type="PROSITE" id="PS01180">
    <property type="entry name" value="CUB"/>
    <property type="match status" value="1"/>
</dbReference>
<dbReference type="Gene3D" id="2.60.120.290">
    <property type="entry name" value="Spermadhesin, CUB domain"/>
    <property type="match status" value="1"/>
</dbReference>
<dbReference type="InterPro" id="IPR001314">
    <property type="entry name" value="Peptidase_S1A"/>
</dbReference>
<evidence type="ECO:0000256" key="2">
    <source>
        <dbReference type="PROSITE-ProRule" id="PRU00059"/>
    </source>
</evidence>
<gene>
    <name evidence="5" type="ORF">g.28376</name>
</gene>
<evidence type="ECO:0000259" key="4">
    <source>
        <dbReference type="PROSITE" id="PS50240"/>
    </source>
</evidence>
<feature type="non-terminal residue" evidence="5">
    <location>
        <position position="1"/>
    </location>
</feature>
<comment type="caution">
    <text evidence="2">Lacks conserved residue(s) required for the propagation of feature annotation.</text>
</comment>
<feature type="domain" description="CUB" evidence="3">
    <location>
        <begin position="69"/>
        <end position="181"/>
    </location>
</feature>
<dbReference type="InterPro" id="IPR035914">
    <property type="entry name" value="Sperma_CUB_dom_sf"/>
</dbReference>
<reference evidence="5" key="1">
    <citation type="submission" date="2015-11" db="EMBL/GenBank/DDBJ databases">
        <title>De novo transcriptome assembly of four potential Pierce s Disease insect vectors from Arizona vineyards.</title>
        <authorList>
            <person name="Tassone E.E."/>
        </authorList>
    </citation>
    <scope>NUCLEOTIDE SEQUENCE</scope>
</reference>
<dbReference type="GO" id="GO:0004252">
    <property type="term" value="F:serine-type endopeptidase activity"/>
    <property type="evidence" value="ECO:0007669"/>
    <property type="project" value="InterPro"/>
</dbReference>
<dbReference type="PANTHER" id="PTHR24252:SF7">
    <property type="entry name" value="HYALIN"/>
    <property type="match status" value="1"/>
</dbReference>
<dbReference type="GO" id="GO:0006508">
    <property type="term" value="P:proteolysis"/>
    <property type="evidence" value="ECO:0007669"/>
    <property type="project" value="InterPro"/>
</dbReference>
<dbReference type="InterPro" id="IPR000859">
    <property type="entry name" value="CUB_dom"/>
</dbReference>
<dbReference type="CDD" id="cd00190">
    <property type="entry name" value="Tryp_SPc"/>
    <property type="match status" value="1"/>
</dbReference>
<protein>
    <recommendedName>
        <fullName evidence="6">Peptidase S1 domain-containing protein</fullName>
    </recommendedName>
</protein>
<dbReference type="SUPFAM" id="SSF50494">
    <property type="entry name" value="Trypsin-like serine proteases"/>
    <property type="match status" value="1"/>
</dbReference>
<evidence type="ECO:0000256" key="1">
    <source>
        <dbReference type="ARBA" id="ARBA00023157"/>
    </source>
</evidence>
<keyword evidence="1" id="KW-1015">Disulfide bond</keyword>
<dbReference type="Pfam" id="PF00431">
    <property type="entry name" value="CUB"/>
    <property type="match status" value="1"/>
</dbReference>
<dbReference type="SUPFAM" id="SSF49854">
    <property type="entry name" value="Spermadhesin, CUB domain"/>
    <property type="match status" value="1"/>
</dbReference>
<name>A0A1B6MFC1_9HEMI</name>
<feature type="domain" description="Peptidase S1" evidence="4">
    <location>
        <begin position="206"/>
        <end position="442"/>
    </location>
</feature>
<sequence>GDHGIDRDGAVCQMITTIISVADVDSSGAPYSHGWETMDCTKSKVYLSHILLWSLVSTTTSDVDAGSKCDSEIVVDSSATNYNISSPGYPDDTYPPGLPYTWCVSAPENYTISFLCDDLDIPKSADCGTNALTVSSGENEPRSYCGSNSFRATSDSNAMTIQLHSSKKSRGGRFNCRVVAEEPEPYSMRAIVYEDCDCGYSYRTRIVGGQETGINEFPFMAGLVDARRGAVIVCGASIISQRYVVTADHCLAALSLEQTAVVVGEHNISTGSETPETKLIRAKRFIPYPYYNSETRQYDIALIELVSPITYTMRVGPVCLPFMSRNWDLTGEAVTVLGWGTTEFGGPRSRVLQKANVDLIDVSNCVNSYGNNIEPYSQLCSYRQNVDACQYDSGGPLTWFNYYINRYEFTGIVSYGRGCASNVPSVNTKVAPFLQWILDNTPSETFCYKSQ</sequence>
<organism evidence="5">
    <name type="scientific">Graphocephala atropunctata</name>
    <dbReference type="NCBI Taxonomy" id="36148"/>
    <lineage>
        <taxon>Eukaryota</taxon>
        <taxon>Metazoa</taxon>
        <taxon>Ecdysozoa</taxon>
        <taxon>Arthropoda</taxon>
        <taxon>Hexapoda</taxon>
        <taxon>Insecta</taxon>
        <taxon>Pterygota</taxon>
        <taxon>Neoptera</taxon>
        <taxon>Paraneoptera</taxon>
        <taxon>Hemiptera</taxon>
        <taxon>Auchenorrhyncha</taxon>
        <taxon>Membracoidea</taxon>
        <taxon>Cicadellidae</taxon>
        <taxon>Cicadellinae</taxon>
        <taxon>Cicadellini</taxon>
        <taxon>Graphocephala</taxon>
    </lineage>
</organism>
<proteinExistence type="predicted"/>
<dbReference type="PROSITE" id="PS50240">
    <property type="entry name" value="TRYPSIN_DOM"/>
    <property type="match status" value="1"/>
</dbReference>
<dbReference type="PANTHER" id="PTHR24252">
    <property type="entry name" value="ACROSIN-RELATED"/>
    <property type="match status" value="1"/>
</dbReference>
<dbReference type="InterPro" id="IPR009003">
    <property type="entry name" value="Peptidase_S1_PA"/>
</dbReference>
<dbReference type="PRINTS" id="PR00722">
    <property type="entry name" value="CHYMOTRYPSIN"/>
</dbReference>